<dbReference type="InterPro" id="IPR046698">
    <property type="entry name" value="PedC-like"/>
</dbReference>
<gene>
    <name evidence="2" type="ORF">ABID28_000355</name>
</gene>
<proteinExistence type="predicted"/>
<reference evidence="2 3" key="1">
    <citation type="submission" date="2024-06" db="EMBL/GenBank/DDBJ databases">
        <title>Genomic Encyclopedia of Type Strains, Phase IV (KMG-IV): sequencing the most valuable type-strain genomes for metagenomic binning, comparative biology and taxonomic classification.</title>
        <authorList>
            <person name="Goeker M."/>
        </authorList>
    </citation>
    <scope>NUCLEOTIDE SEQUENCE [LARGE SCALE GENOMIC DNA]</scope>
    <source>
        <strain evidence="2 3">DSM 28302</strain>
    </source>
</reference>
<dbReference type="Pfam" id="PF20207">
    <property type="entry name" value="DUF6568"/>
    <property type="match status" value="1"/>
</dbReference>
<accession>A0ABV2JD72</accession>
<dbReference type="InterPro" id="IPR013766">
    <property type="entry name" value="Thioredoxin_domain"/>
</dbReference>
<dbReference type="InterPro" id="IPR036249">
    <property type="entry name" value="Thioredoxin-like_sf"/>
</dbReference>
<organism evidence="2 3">
    <name type="scientific">Streptococcus porcorum</name>
    <dbReference type="NCBI Taxonomy" id="701526"/>
    <lineage>
        <taxon>Bacteria</taxon>
        <taxon>Bacillati</taxon>
        <taxon>Bacillota</taxon>
        <taxon>Bacilli</taxon>
        <taxon>Lactobacillales</taxon>
        <taxon>Streptococcaceae</taxon>
        <taxon>Streptococcus</taxon>
    </lineage>
</organism>
<dbReference type="PROSITE" id="PS51352">
    <property type="entry name" value="THIOREDOXIN_2"/>
    <property type="match status" value="1"/>
</dbReference>
<dbReference type="SUPFAM" id="SSF52833">
    <property type="entry name" value="Thioredoxin-like"/>
    <property type="match status" value="1"/>
</dbReference>
<keyword evidence="3" id="KW-1185">Reference proteome</keyword>
<dbReference type="CDD" id="cd02947">
    <property type="entry name" value="TRX_family"/>
    <property type="match status" value="1"/>
</dbReference>
<protein>
    <submittedName>
        <fullName evidence="2">Bacteriocin transport accessory protein</fullName>
    </submittedName>
</protein>
<comment type="caution">
    <text evidence="2">The sequence shown here is derived from an EMBL/GenBank/DDBJ whole genome shotgun (WGS) entry which is preliminary data.</text>
</comment>
<dbReference type="Proteomes" id="UP001549037">
    <property type="component" value="Unassembled WGS sequence"/>
</dbReference>
<dbReference type="RefSeq" id="WP_354367522.1">
    <property type="nucleotide sequence ID" value="NZ_JBEPLN010000004.1"/>
</dbReference>
<name>A0ABV2JD72_9STRE</name>
<evidence type="ECO:0000313" key="2">
    <source>
        <dbReference type="EMBL" id="MET3633722.1"/>
    </source>
</evidence>
<evidence type="ECO:0000259" key="1">
    <source>
        <dbReference type="PROSITE" id="PS51352"/>
    </source>
</evidence>
<feature type="domain" description="Thioredoxin" evidence="1">
    <location>
        <begin position="1"/>
        <end position="114"/>
    </location>
</feature>
<dbReference type="EMBL" id="JBEPLN010000004">
    <property type="protein sequence ID" value="MET3633722.1"/>
    <property type="molecule type" value="Genomic_DNA"/>
</dbReference>
<evidence type="ECO:0000313" key="3">
    <source>
        <dbReference type="Proteomes" id="UP001549037"/>
    </source>
</evidence>
<dbReference type="Gene3D" id="3.40.30.10">
    <property type="entry name" value="Glutaredoxin"/>
    <property type="match status" value="1"/>
</dbReference>
<sequence>MFTFQEAIQDFTPILAKDLKDLLATQQDVVVFIGRETCPYCQRFAPKLSRVAKENDVKVYFLHSQNPADLVETQALRDAYGVKTVPGLLVAKAGQVKVVCDSSLSEEAITAFIN</sequence>
<dbReference type="PROSITE" id="PS51354">
    <property type="entry name" value="GLUTAREDOXIN_2"/>
    <property type="match status" value="1"/>
</dbReference>